<reference evidence="2 3" key="1">
    <citation type="journal article" date="2024" name="Nat. Commun.">
        <title>Phylogenomics reveals the evolutionary origins of lichenization in chlorophyte algae.</title>
        <authorList>
            <person name="Puginier C."/>
            <person name="Libourel C."/>
            <person name="Otte J."/>
            <person name="Skaloud P."/>
            <person name="Haon M."/>
            <person name="Grisel S."/>
            <person name="Petersen M."/>
            <person name="Berrin J.G."/>
            <person name="Delaux P.M."/>
            <person name="Dal Grande F."/>
            <person name="Keller J."/>
        </authorList>
    </citation>
    <scope>NUCLEOTIDE SEQUENCE [LARGE SCALE GENOMIC DNA]</scope>
    <source>
        <strain evidence="2 3">SAG 2043</strain>
    </source>
</reference>
<dbReference type="SUPFAM" id="SSF55724">
    <property type="entry name" value="Mog1p/PsbP-like"/>
    <property type="match status" value="1"/>
</dbReference>
<comment type="caution">
    <text evidence="2">The sequence shown here is derived from an EMBL/GenBank/DDBJ whole genome shotgun (WGS) entry which is preliminary data.</text>
</comment>
<keyword evidence="3" id="KW-1185">Reference proteome</keyword>
<evidence type="ECO:0000313" key="3">
    <source>
        <dbReference type="Proteomes" id="UP001489004"/>
    </source>
</evidence>
<dbReference type="GO" id="GO:0019898">
    <property type="term" value="C:extrinsic component of membrane"/>
    <property type="evidence" value="ECO:0007669"/>
    <property type="project" value="InterPro"/>
</dbReference>
<dbReference type="AlphaFoldDB" id="A0AAW1NZC0"/>
<dbReference type="Gene3D" id="3.40.1000.10">
    <property type="entry name" value="Mog1/PsbP, alpha/beta/alpha sandwich"/>
    <property type="match status" value="1"/>
</dbReference>
<accession>A0AAW1NZC0</accession>
<evidence type="ECO:0000313" key="2">
    <source>
        <dbReference type="EMBL" id="KAK9803148.1"/>
    </source>
</evidence>
<gene>
    <name evidence="2" type="ORF">WJX72_002303</name>
</gene>
<dbReference type="Pfam" id="PF01789">
    <property type="entry name" value="PsbP"/>
    <property type="match status" value="1"/>
</dbReference>
<dbReference type="InterPro" id="IPR016123">
    <property type="entry name" value="Mog1/PsbP_a/b/a-sand"/>
</dbReference>
<dbReference type="PANTHER" id="PTHR31407:SF17">
    <property type="entry name" value="PSBP DOMAIN-CONTAINING PROTEIN 3, CHLOROPLASTIC"/>
    <property type="match status" value="1"/>
</dbReference>
<proteinExistence type="predicted"/>
<evidence type="ECO:0000259" key="1">
    <source>
        <dbReference type="Pfam" id="PF01789"/>
    </source>
</evidence>
<dbReference type="EMBL" id="JALJOR010000023">
    <property type="protein sequence ID" value="KAK9803148.1"/>
    <property type="molecule type" value="Genomic_DNA"/>
</dbReference>
<dbReference type="GO" id="GO:0009654">
    <property type="term" value="C:photosystem II oxygen evolving complex"/>
    <property type="evidence" value="ECO:0007669"/>
    <property type="project" value="InterPro"/>
</dbReference>
<name>A0AAW1NZC0_9CHLO</name>
<organism evidence="2 3">
    <name type="scientific">[Myrmecia] bisecta</name>
    <dbReference type="NCBI Taxonomy" id="41462"/>
    <lineage>
        <taxon>Eukaryota</taxon>
        <taxon>Viridiplantae</taxon>
        <taxon>Chlorophyta</taxon>
        <taxon>core chlorophytes</taxon>
        <taxon>Trebouxiophyceae</taxon>
        <taxon>Trebouxiales</taxon>
        <taxon>Trebouxiaceae</taxon>
        <taxon>Myrmecia</taxon>
    </lineage>
</organism>
<protein>
    <recommendedName>
        <fullName evidence="1">PsbP C-terminal domain-containing protein</fullName>
    </recommendedName>
</protein>
<dbReference type="Proteomes" id="UP001489004">
    <property type="component" value="Unassembled WGS sequence"/>
</dbReference>
<dbReference type="PANTHER" id="PTHR31407">
    <property type="match status" value="1"/>
</dbReference>
<sequence>MSLATLQLGTPVLCRHSCRLQRHSGCPRRTLVFANMQPLRCMHGSGEQPEASTSAATMGRRSVLLALTAAPLLARGMPASADTPALVPYEDINDKFSIAVPEGWAKGKVRQAGAQDYKGPTGVRRALVWYPDGPGNLDTNVTVVVNNVAADYQSLGSFGTAEQFGMNLVASMDRSYLQRGPLGGSSNPVQLASLVGTKDLSGAYFVDYTVTKPGESKRHLLSVIAMGWNGRYNRLFTVTAQCPDAELPQLEGIFRSVLMSFKAPPKWV</sequence>
<feature type="domain" description="PsbP C-terminal" evidence="1">
    <location>
        <begin position="86"/>
        <end position="262"/>
    </location>
</feature>
<dbReference type="InterPro" id="IPR002683">
    <property type="entry name" value="PsbP_C"/>
</dbReference>
<dbReference type="GO" id="GO:0015979">
    <property type="term" value="P:photosynthesis"/>
    <property type="evidence" value="ECO:0007669"/>
    <property type="project" value="InterPro"/>
</dbReference>
<dbReference type="GO" id="GO:0005509">
    <property type="term" value="F:calcium ion binding"/>
    <property type="evidence" value="ECO:0007669"/>
    <property type="project" value="InterPro"/>
</dbReference>